<dbReference type="PANTHER" id="PTHR23513">
    <property type="entry name" value="INTEGRAL MEMBRANE EFFLUX PROTEIN-RELATED"/>
    <property type="match status" value="1"/>
</dbReference>
<evidence type="ECO:0008006" key="9">
    <source>
        <dbReference type="Google" id="ProtNLM"/>
    </source>
</evidence>
<evidence type="ECO:0000256" key="1">
    <source>
        <dbReference type="ARBA" id="ARBA00004651"/>
    </source>
</evidence>
<keyword evidence="5 6" id="KW-0472">Membrane</keyword>
<dbReference type="GO" id="GO:0022857">
    <property type="term" value="F:transmembrane transporter activity"/>
    <property type="evidence" value="ECO:0007669"/>
    <property type="project" value="InterPro"/>
</dbReference>
<feature type="transmembrane region" description="Helical" evidence="6">
    <location>
        <begin position="238"/>
        <end position="260"/>
    </location>
</feature>
<accession>A0A268HDS4</accession>
<dbReference type="CDD" id="cd06173">
    <property type="entry name" value="MFS_MefA_like"/>
    <property type="match status" value="1"/>
</dbReference>
<dbReference type="InterPro" id="IPR011701">
    <property type="entry name" value="MFS"/>
</dbReference>
<gene>
    <name evidence="7" type="ORF">CHI12_07695</name>
</gene>
<dbReference type="PRINTS" id="PR01988">
    <property type="entry name" value="EXPORTERBACE"/>
</dbReference>
<dbReference type="EMBL" id="NPBH01000030">
    <property type="protein sequence ID" value="PAE08024.1"/>
    <property type="molecule type" value="Genomic_DNA"/>
</dbReference>
<evidence type="ECO:0000256" key="5">
    <source>
        <dbReference type="ARBA" id="ARBA00023136"/>
    </source>
</evidence>
<keyword evidence="3 6" id="KW-0812">Transmembrane</keyword>
<name>A0A268HDS4_9BACI</name>
<dbReference type="SUPFAM" id="SSF103473">
    <property type="entry name" value="MFS general substrate transporter"/>
    <property type="match status" value="1"/>
</dbReference>
<dbReference type="PANTHER" id="PTHR23513:SF6">
    <property type="entry name" value="MAJOR FACILITATOR SUPERFAMILY ASSOCIATED DOMAIN-CONTAINING PROTEIN"/>
    <property type="match status" value="1"/>
</dbReference>
<reference evidence="7 8" key="1">
    <citation type="submission" date="2017-07" db="EMBL/GenBank/DDBJ databases">
        <title>Isolation and whole genome analysis of endospore-forming bacteria from heroin.</title>
        <authorList>
            <person name="Kalinowski J."/>
            <person name="Ahrens B."/>
            <person name="Al-Dilaimi A."/>
            <person name="Winkler A."/>
            <person name="Wibberg D."/>
            <person name="Schleenbecker U."/>
            <person name="Ruckert C."/>
            <person name="Wolfel R."/>
            <person name="Grass G."/>
        </authorList>
    </citation>
    <scope>NUCLEOTIDE SEQUENCE [LARGE SCALE GENOMIC DNA]</scope>
    <source>
        <strain evidence="7 8">7509</strain>
    </source>
</reference>
<feature type="transmembrane region" description="Helical" evidence="6">
    <location>
        <begin position="84"/>
        <end position="105"/>
    </location>
</feature>
<dbReference type="AlphaFoldDB" id="A0A268HDS4"/>
<evidence type="ECO:0000313" key="7">
    <source>
        <dbReference type="EMBL" id="PAE08024.1"/>
    </source>
</evidence>
<feature type="transmembrane region" description="Helical" evidence="6">
    <location>
        <begin position="111"/>
        <end position="130"/>
    </location>
</feature>
<feature type="transmembrane region" description="Helical" evidence="6">
    <location>
        <begin position="156"/>
        <end position="176"/>
    </location>
</feature>
<feature type="transmembrane region" description="Helical" evidence="6">
    <location>
        <begin position="319"/>
        <end position="340"/>
    </location>
</feature>
<dbReference type="InterPro" id="IPR022324">
    <property type="entry name" value="Bacilysin_exporter_BacE_put"/>
</dbReference>
<proteinExistence type="predicted"/>
<evidence type="ECO:0000256" key="3">
    <source>
        <dbReference type="ARBA" id="ARBA00022692"/>
    </source>
</evidence>
<evidence type="ECO:0000256" key="2">
    <source>
        <dbReference type="ARBA" id="ARBA00022475"/>
    </source>
</evidence>
<feature type="transmembrane region" description="Helical" evidence="6">
    <location>
        <begin position="182"/>
        <end position="201"/>
    </location>
</feature>
<dbReference type="Proteomes" id="UP000216475">
    <property type="component" value="Unassembled WGS sequence"/>
</dbReference>
<dbReference type="Gene3D" id="1.20.1250.20">
    <property type="entry name" value="MFS general substrate transporter like domains"/>
    <property type="match status" value="1"/>
</dbReference>
<feature type="transmembrane region" description="Helical" evidence="6">
    <location>
        <begin position="266"/>
        <end position="288"/>
    </location>
</feature>
<organism evidence="7 8">
    <name type="scientific">Terribacillus saccharophilus</name>
    <dbReference type="NCBI Taxonomy" id="361277"/>
    <lineage>
        <taxon>Bacteria</taxon>
        <taxon>Bacillati</taxon>
        <taxon>Bacillota</taxon>
        <taxon>Bacilli</taxon>
        <taxon>Bacillales</taxon>
        <taxon>Bacillaceae</taxon>
        <taxon>Terribacillus</taxon>
    </lineage>
</organism>
<feature type="transmembrane region" description="Helical" evidence="6">
    <location>
        <begin position="384"/>
        <end position="403"/>
    </location>
</feature>
<comment type="caution">
    <text evidence="7">The sequence shown here is derived from an EMBL/GenBank/DDBJ whole genome shotgun (WGS) entry which is preliminary data.</text>
</comment>
<feature type="transmembrane region" description="Helical" evidence="6">
    <location>
        <begin position="42"/>
        <end position="64"/>
    </location>
</feature>
<evidence type="ECO:0000313" key="8">
    <source>
        <dbReference type="Proteomes" id="UP000216475"/>
    </source>
</evidence>
<keyword evidence="4 6" id="KW-1133">Transmembrane helix</keyword>
<dbReference type="InterPro" id="IPR036259">
    <property type="entry name" value="MFS_trans_sf"/>
</dbReference>
<dbReference type="Pfam" id="PF07690">
    <property type="entry name" value="MFS_1"/>
    <property type="match status" value="1"/>
</dbReference>
<protein>
    <recommendedName>
        <fullName evidence="9">Major facilitator superfamily (MFS) profile domain-containing protein</fullName>
    </recommendedName>
</protein>
<sequence length="409" mass="45034">MIYSHFWKSDHMIVQKITLTHPLSRLMMSTTMASMAGQVYSILLPLLVLEVTSSTVAVTIAIAAERATMLLQPLIGPFLDRANWKYVLLFADFARFLCFLLLSIFAVNGQISLLLICIISMCIGFAGQFYQGAQFTAIPHLVADRQLHFANSLESAIFQLTIVIGPSIGGIFLLFFSIHYSLIAVCGLSLLAVWLVLLLPYEQQTTSSRTFSISQYIHELREGFSFIYQQKEIWYTNLISLISNFGIQFLIVLLVIYVNQLTKDPLLLGIVLSSGGIGAILGTSLGFFADRFSTYKQILFAAKVIGGLSIICVGLTDTIWLAACFNMIGTAAAGAVNPIIKTIRQRYTPRHLLGRVQSTSRFITFTLLPVASVCAGLLSEWIGIGLTIVLGGCIASISGFLVWRLPHKI</sequence>
<comment type="subcellular location">
    <subcellularLocation>
        <location evidence="1">Cell membrane</location>
        <topology evidence="1">Multi-pass membrane protein</topology>
    </subcellularLocation>
</comment>
<feature type="transmembrane region" description="Helical" evidence="6">
    <location>
        <begin position="361"/>
        <end position="378"/>
    </location>
</feature>
<evidence type="ECO:0000256" key="4">
    <source>
        <dbReference type="ARBA" id="ARBA00022989"/>
    </source>
</evidence>
<keyword evidence="2" id="KW-1003">Cell membrane</keyword>
<dbReference type="GO" id="GO:0005886">
    <property type="term" value="C:plasma membrane"/>
    <property type="evidence" value="ECO:0007669"/>
    <property type="project" value="UniProtKB-SubCell"/>
</dbReference>
<evidence type="ECO:0000256" key="6">
    <source>
        <dbReference type="SAM" id="Phobius"/>
    </source>
</evidence>